<feature type="chain" id="PRO_5042110511" evidence="2">
    <location>
        <begin position="31"/>
        <end position="110"/>
    </location>
</feature>
<keyword evidence="4" id="KW-1185">Reference proteome</keyword>
<evidence type="ECO:0000313" key="4">
    <source>
        <dbReference type="Proteomes" id="UP001199106"/>
    </source>
</evidence>
<evidence type="ECO:0000313" key="3">
    <source>
        <dbReference type="EMBL" id="KAG9187297.1"/>
    </source>
</evidence>
<dbReference type="EMBL" id="JAANER010000007">
    <property type="protein sequence ID" value="KAG9187297.1"/>
    <property type="molecule type" value="Genomic_DNA"/>
</dbReference>
<organism evidence="3 4">
    <name type="scientific">Alternaria panax</name>
    <dbReference type="NCBI Taxonomy" id="48097"/>
    <lineage>
        <taxon>Eukaryota</taxon>
        <taxon>Fungi</taxon>
        <taxon>Dikarya</taxon>
        <taxon>Ascomycota</taxon>
        <taxon>Pezizomycotina</taxon>
        <taxon>Dothideomycetes</taxon>
        <taxon>Pleosporomycetidae</taxon>
        <taxon>Pleosporales</taxon>
        <taxon>Pleosporineae</taxon>
        <taxon>Pleosporaceae</taxon>
        <taxon>Alternaria</taxon>
        <taxon>Alternaria sect. Panax</taxon>
    </lineage>
</organism>
<sequence>MTGFIRTLHNSCSLLLVGVILSAYVDVTAAHVVAKRQSQTSGRQRTSLNADWRFERFTSDPDGLSYEGLKPWILPCANDFIIDGEKYERPSTPAPGANISYVSSSFDDTQ</sequence>
<evidence type="ECO:0000256" key="1">
    <source>
        <dbReference type="SAM" id="MobiDB-lite"/>
    </source>
</evidence>
<accession>A0AAD4FC46</accession>
<proteinExistence type="predicted"/>
<dbReference type="AlphaFoldDB" id="A0AAD4FC46"/>
<protein>
    <submittedName>
        <fullName evidence="3">Uncharacterized protein</fullName>
    </submittedName>
</protein>
<feature type="region of interest" description="Disordered" evidence="1">
    <location>
        <begin position="89"/>
        <end position="110"/>
    </location>
</feature>
<feature type="compositionally biased region" description="Polar residues" evidence="1">
    <location>
        <begin position="100"/>
        <end position="110"/>
    </location>
</feature>
<reference evidence="3" key="1">
    <citation type="submission" date="2021-07" db="EMBL/GenBank/DDBJ databases">
        <title>Genome Resource of American Ginseng Black Spot Pathogen Alternaria panax.</title>
        <authorList>
            <person name="Qiu C."/>
            <person name="Wang W."/>
            <person name="Liu Z."/>
        </authorList>
    </citation>
    <scope>NUCLEOTIDE SEQUENCE</scope>
    <source>
        <strain evidence="3">BNCC115425</strain>
    </source>
</reference>
<name>A0AAD4FC46_9PLEO</name>
<dbReference type="Proteomes" id="UP001199106">
    <property type="component" value="Unassembled WGS sequence"/>
</dbReference>
<keyword evidence="2" id="KW-0732">Signal</keyword>
<comment type="caution">
    <text evidence="3">The sequence shown here is derived from an EMBL/GenBank/DDBJ whole genome shotgun (WGS) entry which is preliminary data.</text>
</comment>
<gene>
    <name evidence="3" type="ORF">G6011_05168</name>
</gene>
<evidence type="ECO:0000256" key="2">
    <source>
        <dbReference type="SAM" id="SignalP"/>
    </source>
</evidence>
<feature type="signal peptide" evidence="2">
    <location>
        <begin position="1"/>
        <end position="30"/>
    </location>
</feature>